<dbReference type="SUPFAM" id="SSF55785">
    <property type="entry name" value="PYP-like sensor domain (PAS domain)"/>
    <property type="match status" value="1"/>
</dbReference>
<dbReference type="EMBL" id="CABFPH010000174">
    <property type="protein sequence ID" value="VUD74921.1"/>
    <property type="molecule type" value="Genomic_DNA"/>
</dbReference>
<evidence type="ECO:0000313" key="3">
    <source>
        <dbReference type="Proteomes" id="UP000410984"/>
    </source>
</evidence>
<name>A0A509ELB0_9HYPH</name>
<protein>
    <recommendedName>
        <fullName evidence="1">PAS fold-3 domain-containing protein</fullName>
    </recommendedName>
</protein>
<dbReference type="InterPro" id="IPR035965">
    <property type="entry name" value="PAS-like_dom_sf"/>
</dbReference>
<evidence type="ECO:0000313" key="2">
    <source>
        <dbReference type="EMBL" id="VUD74921.1"/>
    </source>
</evidence>
<accession>A0A509ELB0</accession>
<dbReference type="InterPro" id="IPR013655">
    <property type="entry name" value="PAS_fold_3"/>
</dbReference>
<dbReference type="Proteomes" id="UP000410984">
    <property type="component" value="Unassembled WGS sequence"/>
</dbReference>
<dbReference type="Pfam" id="PF08447">
    <property type="entry name" value="PAS_3"/>
    <property type="match status" value="1"/>
</dbReference>
<dbReference type="RefSeq" id="WP_142586159.1">
    <property type="nucleotide sequence ID" value="NZ_CABFPH010000174.1"/>
</dbReference>
<proteinExistence type="predicted"/>
<sequence>MAQAQIPQAMLDASGVVGAWTHDHWRGSFALSAPFAALLGLDPEAAAAGVPLADFLDRTHPDDRARIESYLHAVGEQGGPLEAEFRTRDGRAGMRKVLMRGRIERDPSGRTGQGRGIAIDLTENRAADLHRSEHLVNRMAEHAIALRSLAEAMRRPDLIGRVDELMIQIGFELARYLRAPEDGPRH</sequence>
<keyword evidence="3" id="KW-1185">Reference proteome</keyword>
<gene>
    <name evidence="2" type="ORF">MET9862_05555</name>
</gene>
<dbReference type="InterPro" id="IPR000014">
    <property type="entry name" value="PAS"/>
</dbReference>
<organism evidence="2 3">
    <name type="scientific">Methylobacterium symbioticum</name>
    <dbReference type="NCBI Taxonomy" id="2584084"/>
    <lineage>
        <taxon>Bacteria</taxon>
        <taxon>Pseudomonadati</taxon>
        <taxon>Pseudomonadota</taxon>
        <taxon>Alphaproteobacteria</taxon>
        <taxon>Hyphomicrobiales</taxon>
        <taxon>Methylobacteriaceae</taxon>
        <taxon>Methylobacterium</taxon>
    </lineage>
</organism>
<dbReference type="AlphaFoldDB" id="A0A509ELB0"/>
<evidence type="ECO:0000259" key="1">
    <source>
        <dbReference type="Pfam" id="PF08447"/>
    </source>
</evidence>
<reference evidence="2 3" key="1">
    <citation type="submission" date="2019-06" db="EMBL/GenBank/DDBJ databases">
        <authorList>
            <person name="Rodrigo-Torres L."/>
            <person name="Arahal R. D."/>
            <person name="Lucena T."/>
        </authorList>
    </citation>
    <scope>NUCLEOTIDE SEQUENCE [LARGE SCALE GENOMIC DNA]</scope>
    <source>
        <strain evidence="2 3">SB0023/3</strain>
    </source>
</reference>
<dbReference type="Gene3D" id="3.30.450.20">
    <property type="entry name" value="PAS domain"/>
    <property type="match status" value="1"/>
</dbReference>
<dbReference type="OrthoDB" id="7991971at2"/>
<feature type="domain" description="PAS fold-3" evidence="1">
    <location>
        <begin position="32"/>
        <end position="116"/>
    </location>
</feature>
<dbReference type="CDD" id="cd00130">
    <property type="entry name" value="PAS"/>
    <property type="match status" value="1"/>
</dbReference>